<organism evidence="1 2">
    <name type="scientific">Asparagus officinalis</name>
    <name type="common">Garden asparagus</name>
    <dbReference type="NCBI Taxonomy" id="4686"/>
    <lineage>
        <taxon>Eukaryota</taxon>
        <taxon>Viridiplantae</taxon>
        <taxon>Streptophyta</taxon>
        <taxon>Embryophyta</taxon>
        <taxon>Tracheophyta</taxon>
        <taxon>Spermatophyta</taxon>
        <taxon>Magnoliopsida</taxon>
        <taxon>Liliopsida</taxon>
        <taxon>Asparagales</taxon>
        <taxon>Asparagaceae</taxon>
        <taxon>Asparagoideae</taxon>
        <taxon>Asparagus</taxon>
    </lineage>
</organism>
<evidence type="ECO:0000313" key="2">
    <source>
        <dbReference type="Proteomes" id="UP000243459"/>
    </source>
</evidence>
<sequence>MGSAITAVACIGAPPSSLALPLRRLIWFVVHGERGVALSLRLAGLYIRGRGGEGSPSPWAQLPRPLLVSKHRHLPSPFLFVDLSGLWFTENVGQRCHRDWLVYTYEAEGLRVVFVYDGSP</sequence>
<evidence type="ECO:0000313" key="1">
    <source>
        <dbReference type="EMBL" id="ONK70416.1"/>
    </source>
</evidence>
<keyword evidence="2" id="KW-1185">Reference proteome</keyword>
<dbReference type="Proteomes" id="UP000243459">
    <property type="component" value="Chromosome 5"/>
</dbReference>
<accession>A0A5P1EWJ3</accession>
<gene>
    <name evidence="1" type="ORF">A4U43_C05F33480</name>
</gene>
<name>A0A5P1EWJ3_ASPOF</name>
<proteinExistence type="predicted"/>
<protein>
    <submittedName>
        <fullName evidence="1">Uncharacterized protein</fullName>
    </submittedName>
</protein>
<dbReference type="AlphaFoldDB" id="A0A5P1EWJ3"/>
<dbReference type="EMBL" id="CM007385">
    <property type="protein sequence ID" value="ONK70416.1"/>
    <property type="molecule type" value="Genomic_DNA"/>
</dbReference>
<reference evidence="2" key="1">
    <citation type="journal article" date="2017" name="Nat. Commun.">
        <title>The asparagus genome sheds light on the origin and evolution of a young Y chromosome.</title>
        <authorList>
            <person name="Harkess A."/>
            <person name="Zhou J."/>
            <person name="Xu C."/>
            <person name="Bowers J.E."/>
            <person name="Van der Hulst R."/>
            <person name="Ayyampalayam S."/>
            <person name="Mercati F."/>
            <person name="Riccardi P."/>
            <person name="McKain M.R."/>
            <person name="Kakrana A."/>
            <person name="Tang H."/>
            <person name="Ray J."/>
            <person name="Groenendijk J."/>
            <person name="Arikit S."/>
            <person name="Mathioni S.M."/>
            <person name="Nakano M."/>
            <person name="Shan H."/>
            <person name="Telgmann-Rauber A."/>
            <person name="Kanno A."/>
            <person name="Yue Z."/>
            <person name="Chen H."/>
            <person name="Li W."/>
            <person name="Chen Y."/>
            <person name="Xu X."/>
            <person name="Zhang Y."/>
            <person name="Luo S."/>
            <person name="Chen H."/>
            <person name="Gao J."/>
            <person name="Mao Z."/>
            <person name="Pires J.C."/>
            <person name="Luo M."/>
            <person name="Kudrna D."/>
            <person name="Wing R.A."/>
            <person name="Meyers B.C."/>
            <person name="Yi K."/>
            <person name="Kong H."/>
            <person name="Lavrijsen P."/>
            <person name="Sunseri F."/>
            <person name="Falavigna A."/>
            <person name="Ye Y."/>
            <person name="Leebens-Mack J.H."/>
            <person name="Chen G."/>
        </authorList>
    </citation>
    <scope>NUCLEOTIDE SEQUENCE [LARGE SCALE GENOMIC DNA]</scope>
    <source>
        <strain evidence="2">cv. DH0086</strain>
    </source>
</reference>
<dbReference type="Gramene" id="ONK70416">
    <property type="protein sequence ID" value="ONK70416"/>
    <property type="gene ID" value="A4U43_C05F33480"/>
</dbReference>